<sequence>MFRRRRKWSPVEEVLINDRANQHQHNRRLHSCLKHHPCNTSSDRSASKQSNWAPSPTPSQPVIHYSWSIYGGHFVLWFCLLLLQQPHRGIGSLVTRDSVHSPTTKNASLSSVNTLLLQNSPPLNARLEGKRSAQSISSKYAFGIQPDQNIPHSSRRVENSELSSSSSTTSSSIASFTLLGTSPHKFVGFRSTAFSPHSTSVQTNGGQAFLTGMTTTTTAAATRLLRKKALKQWPQRPSTNAPNSTPDGQFLSAQDILRLPSPRQVQLFVDYINPYIKQSIHPQQIYFIINQWHSFRQTLRQNRRMQRLQAAEREDARRRKQSERQDSKEVDLFAKVVLRREAQALRKATSFAEFKRILLRANIKSSKSKRNSISSENNVDLSEASGGVVLHLLITPSSEEPLISQRLLEGRKRHISKRSLGEIEHGKEEELKEPHTSSQKNEYSLPNRNVTEDAYAEDETENHSDEELREAYNSYNDFLSSACTPRNRTLCTKSLFPRDRVDRSTLFLPPGIYVRRCDNSVWSPTCGGGSVVNSYQAMFNQAARLRSRMALKSLCAAADRMDASARPRVTDLRHFDISGSCNCFLPEEVCLPTEVRLKIAPVVVYNTAKGTTTTEIVALTEHIKCRCQRRCENRKCISPLRLNIYTYDDCYCACAESDERCEALLDGRAKFTDEELPIPLNGSYILPPCYHGPMDEVHLYHKHCPRPDGRIGDFSSTLDDVRRQNSLLCEKAFISSTALFLLILLFGDVSMPQRPFFSIITMTKMGEPTCIHANYRRFTMLGHFQSQRNSSLWPLLSK</sequence>
<feature type="compositionally biased region" description="Basic and acidic residues" evidence="1">
    <location>
        <begin position="419"/>
        <end position="435"/>
    </location>
</feature>
<proteinExistence type="predicted"/>
<evidence type="ECO:0000313" key="4">
    <source>
        <dbReference type="WBParaSite" id="EgrG_000830700"/>
    </source>
</evidence>
<dbReference type="Proteomes" id="UP000492820">
    <property type="component" value="Unassembled WGS sequence"/>
</dbReference>
<organism evidence="2">
    <name type="scientific">Echinococcus granulosus</name>
    <name type="common">Hydatid tapeworm</name>
    <dbReference type="NCBI Taxonomy" id="6210"/>
    <lineage>
        <taxon>Eukaryota</taxon>
        <taxon>Metazoa</taxon>
        <taxon>Spiralia</taxon>
        <taxon>Lophotrochozoa</taxon>
        <taxon>Platyhelminthes</taxon>
        <taxon>Cestoda</taxon>
        <taxon>Eucestoda</taxon>
        <taxon>Cyclophyllidea</taxon>
        <taxon>Taeniidae</taxon>
        <taxon>Echinococcus</taxon>
        <taxon>Echinococcus granulosus group</taxon>
    </lineage>
</organism>
<reference evidence="2" key="2">
    <citation type="submission" date="2014-06" db="EMBL/GenBank/DDBJ databases">
        <authorList>
            <person name="Aslett M."/>
        </authorList>
    </citation>
    <scope>NUCLEOTIDE SEQUENCE</scope>
</reference>
<reference evidence="2 3" key="1">
    <citation type="journal article" date="2013" name="Nature">
        <title>The genomes of four tapeworm species reveal adaptations to parasitism.</title>
        <authorList>
            <person name="Tsai I.J."/>
            <person name="Zarowiecki M."/>
            <person name="Holroyd N."/>
            <person name="Garciarrubio A."/>
            <person name="Sanchez-Flores A."/>
            <person name="Brooks K.L."/>
            <person name="Tracey A."/>
            <person name="Bobes R.J."/>
            <person name="Fragoso G."/>
            <person name="Sciutto E."/>
            <person name="Aslett M."/>
            <person name="Beasley H."/>
            <person name="Bennett H.M."/>
            <person name="Cai J."/>
            <person name="Camicia F."/>
            <person name="Clark R."/>
            <person name="Cucher M."/>
            <person name="De Silva N."/>
            <person name="Day T.A."/>
            <person name="Deplazes P."/>
            <person name="Estrada K."/>
            <person name="Fernandez C."/>
            <person name="Holland P.W."/>
            <person name="Hou J."/>
            <person name="Hu S."/>
            <person name="Huckvale T."/>
            <person name="Hung S.S."/>
            <person name="Kamenetzky L."/>
            <person name="Keane J.A."/>
            <person name="Kiss F."/>
            <person name="Koziol U."/>
            <person name="Lambert O."/>
            <person name="Liu K."/>
            <person name="Luo X."/>
            <person name="Luo Y."/>
            <person name="Macchiaroli N."/>
            <person name="Nichol S."/>
            <person name="Paps J."/>
            <person name="Parkinson J."/>
            <person name="Pouchkina-Stantcheva N."/>
            <person name="Riddiford N."/>
            <person name="Rosenzvit M."/>
            <person name="Salinas G."/>
            <person name="Wasmuth J.D."/>
            <person name="Zamanian M."/>
            <person name="Zheng Y."/>
            <person name="Cai X."/>
            <person name="Soberon X."/>
            <person name="Olson P.D."/>
            <person name="Laclette J.P."/>
            <person name="Brehm K."/>
            <person name="Berriman M."/>
            <person name="Garciarrubio A."/>
            <person name="Bobes R.J."/>
            <person name="Fragoso G."/>
            <person name="Sanchez-Flores A."/>
            <person name="Estrada K."/>
            <person name="Cevallos M.A."/>
            <person name="Morett E."/>
            <person name="Gonzalez V."/>
            <person name="Portillo T."/>
            <person name="Ochoa-Leyva A."/>
            <person name="Jose M.V."/>
            <person name="Sciutto E."/>
            <person name="Landa A."/>
            <person name="Jimenez L."/>
            <person name="Valdes V."/>
            <person name="Carrero J.C."/>
            <person name="Larralde C."/>
            <person name="Morales-Montor J."/>
            <person name="Limon-Lason J."/>
            <person name="Soberon X."/>
            <person name="Laclette J.P."/>
        </authorList>
    </citation>
    <scope>NUCLEOTIDE SEQUENCE [LARGE SCALE GENOMIC DNA]</scope>
</reference>
<dbReference type="EMBL" id="LK028576">
    <property type="protein sequence ID" value="CDS15901.1"/>
    <property type="molecule type" value="Genomic_DNA"/>
</dbReference>
<feature type="region of interest" description="Disordered" evidence="1">
    <location>
        <begin position="230"/>
        <end position="249"/>
    </location>
</feature>
<evidence type="ECO:0000313" key="3">
    <source>
        <dbReference type="Proteomes" id="UP000492820"/>
    </source>
</evidence>
<feature type="compositionally biased region" description="Polar residues" evidence="1">
    <location>
        <begin position="436"/>
        <end position="448"/>
    </location>
</feature>
<feature type="compositionally biased region" description="Polar residues" evidence="1">
    <location>
        <begin position="235"/>
        <end position="247"/>
    </location>
</feature>
<gene>
    <name evidence="2" type="ORF">EgrG_000830700</name>
</gene>
<protein>
    <submittedName>
        <fullName evidence="2 4">Uncharacterized protein</fullName>
    </submittedName>
</protein>
<feature type="compositionally biased region" description="Polar residues" evidence="1">
    <location>
        <begin position="38"/>
        <end position="54"/>
    </location>
</feature>
<feature type="compositionally biased region" description="Basic and acidic residues" evidence="1">
    <location>
        <begin position="310"/>
        <end position="325"/>
    </location>
</feature>
<feature type="region of interest" description="Disordered" evidence="1">
    <location>
        <begin position="418"/>
        <end position="448"/>
    </location>
</feature>
<reference evidence="4" key="3">
    <citation type="submission" date="2020-10" db="UniProtKB">
        <authorList>
            <consortium name="WormBaseParasite"/>
        </authorList>
    </citation>
    <scope>IDENTIFICATION</scope>
</reference>
<feature type="compositionally biased region" description="Basic residues" evidence="1">
    <location>
        <begin position="25"/>
        <end position="37"/>
    </location>
</feature>
<evidence type="ECO:0000256" key="1">
    <source>
        <dbReference type="SAM" id="MobiDB-lite"/>
    </source>
</evidence>
<dbReference type="AlphaFoldDB" id="A0A068WE22"/>
<dbReference type="OrthoDB" id="6241716at2759"/>
<feature type="region of interest" description="Disordered" evidence="1">
    <location>
        <begin position="25"/>
        <end position="55"/>
    </location>
</feature>
<name>A0A068WE22_ECHGR</name>
<dbReference type="WBParaSite" id="EgrG_000830700">
    <property type="protein sequence ID" value="EgrG_000830700"/>
    <property type="gene ID" value="EgrG_000830700"/>
</dbReference>
<feature type="region of interest" description="Disordered" evidence="1">
    <location>
        <begin position="144"/>
        <end position="168"/>
    </location>
</feature>
<accession>A0A068WE22</accession>
<feature type="region of interest" description="Disordered" evidence="1">
    <location>
        <begin position="306"/>
        <end position="325"/>
    </location>
</feature>
<evidence type="ECO:0000313" key="2">
    <source>
        <dbReference type="EMBL" id="CDS15901.1"/>
    </source>
</evidence>